<dbReference type="OrthoDB" id="5420107at2"/>
<organism evidence="1 2">
    <name type="scientific">Desulfosarcina alkanivorans</name>
    <dbReference type="NCBI Taxonomy" id="571177"/>
    <lineage>
        <taxon>Bacteria</taxon>
        <taxon>Pseudomonadati</taxon>
        <taxon>Thermodesulfobacteriota</taxon>
        <taxon>Desulfobacteria</taxon>
        <taxon>Desulfobacterales</taxon>
        <taxon>Desulfosarcinaceae</taxon>
        <taxon>Desulfosarcina</taxon>
    </lineage>
</organism>
<dbReference type="Proteomes" id="UP000427906">
    <property type="component" value="Chromosome"/>
</dbReference>
<evidence type="ECO:0000313" key="2">
    <source>
        <dbReference type="Proteomes" id="UP000427906"/>
    </source>
</evidence>
<proteinExistence type="predicted"/>
<sequence length="407" mass="44833">MTETSPFSILSIHSPPVSSDMPPRNLAQLKTLFSGTTIKTCGNDAGREGLAGGVHHLPELLARMSVRCGTIHFHCPVEIDAAGLKNLVAAVEERPPGVRLSLCCIIDHQVTPDFIAMGDHGTIVQIQWRLTGPLPDIGFFKAFSRAGVWNHLVLDGEAASPENRVAVARHPNLIHSWETTQPKGRMEDCNPAYGQVRPLPGRPLWREVSDPVARFLLSDRLTRDQLLRLRVDVDGESLYRIGDNLVYHFVPPDRLPAGGLDDICAMVAAGGTVAATHVRSNLERAFLIGYVEERGFIVGNSSLKNPRDAYIDSVRQRSGLDLTGYVERGYTSVRPEYRGLGMGTRLLEGLTRRAGDRKIFSVIAEDNEATKIIAIRNRTRQVATYFSEAAGKAVGIWMPEKMINDNQ</sequence>
<dbReference type="EMBL" id="AP021874">
    <property type="protein sequence ID" value="BBO72046.1"/>
    <property type="molecule type" value="Genomic_DNA"/>
</dbReference>
<dbReference type="AlphaFoldDB" id="A0A5K7YRY5"/>
<dbReference type="CDD" id="cd04301">
    <property type="entry name" value="NAT_SF"/>
    <property type="match status" value="1"/>
</dbReference>
<dbReference type="Gene3D" id="3.40.630.30">
    <property type="match status" value="1"/>
</dbReference>
<evidence type="ECO:0000313" key="1">
    <source>
        <dbReference type="EMBL" id="BBO72046.1"/>
    </source>
</evidence>
<dbReference type="InterPro" id="IPR016181">
    <property type="entry name" value="Acyl_CoA_acyltransferase"/>
</dbReference>
<evidence type="ECO:0008006" key="3">
    <source>
        <dbReference type="Google" id="ProtNLM"/>
    </source>
</evidence>
<name>A0A5K7YRY5_9BACT</name>
<protein>
    <recommendedName>
        <fullName evidence="3">N-acetyltransferase domain-containing protein</fullName>
    </recommendedName>
</protein>
<keyword evidence="2" id="KW-1185">Reference proteome</keyword>
<accession>A0A5K7YRY5</accession>
<dbReference type="SUPFAM" id="SSF55729">
    <property type="entry name" value="Acyl-CoA N-acyltransferases (Nat)"/>
    <property type="match status" value="1"/>
</dbReference>
<dbReference type="KEGG" id="dalk:DSCA_59760"/>
<dbReference type="RefSeq" id="WP_155319806.1">
    <property type="nucleotide sequence ID" value="NZ_AP021874.1"/>
</dbReference>
<reference evidence="1 2" key="1">
    <citation type="submission" date="2019-11" db="EMBL/GenBank/DDBJ databases">
        <title>Comparative genomics of hydrocarbon-degrading Desulfosarcina strains.</title>
        <authorList>
            <person name="Watanabe M."/>
            <person name="Kojima H."/>
            <person name="Fukui M."/>
        </authorList>
    </citation>
    <scope>NUCLEOTIDE SEQUENCE [LARGE SCALE GENOMIC DNA]</scope>
    <source>
        <strain evidence="1 2">PL12</strain>
    </source>
</reference>
<gene>
    <name evidence="1" type="ORF">DSCA_59760</name>
</gene>